<organism evidence="2 3">
    <name type="scientific">Tanacetum coccineum</name>
    <dbReference type="NCBI Taxonomy" id="301880"/>
    <lineage>
        <taxon>Eukaryota</taxon>
        <taxon>Viridiplantae</taxon>
        <taxon>Streptophyta</taxon>
        <taxon>Embryophyta</taxon>
        <taxon>Tracheophyta</taxon>
        <taxon>Spermatophyta</taxon>
        <taxon>Magnoliopsida</taxon>
        <taxon>eudicotyledons</taxon>
        <taxon>Gunneridae</taxon>
        <taxon>Pentapetalae</taxon>
        <taxon>asterids</taxon>
        <taxon>campanulids</taxon>
        <taxon>Asterales</taxon>
        <taxon>Asteraceae</taxon>
        <taxon>Asteroideae</taxon>
        <taxon>Anthemideae</taxon>
        <taxon>Anthemidinae</taxon>
        <taxon>Tanacetum</taxon>
    </lineage>
</organism>
<feature type="signal peptide" evidence="1">
    <location>
        <begin position="1"/>
        <end position="22"/>
    </location>
</feature>
<sequence>MPFLLKWIILSFHYFCLSICSGGEDSRVEPIKEEEEKAPEKGGIGDMAATNFVGKCLAETRGVWLPLLQHSLERNLSCNELLRKGTKYYSKEFSRFYHQKMSGIIKDSKVDSIMVRAPAASVFLAAK</sequence>
<reference evidence="2" key="2">
    <citation type="submission" date="2022-01" db="EMBL/GenBank/DDBJ databases">
        <authorList>
            <person name="Yamashiro T."/>
            <person name="Shiraishi A."/>
            <person name="Satake H."/>
            <person name="Nakayama K."/>
        </authorList>
    </citation>
    <scope>NUCLEOTIDE SEQUENCE</scope>
</reference>
<evidence type="ECO:0000256" key="1">
    <source>
        <dbReference type="SAM" id="SignalP"/>
    </source>
</evidence>
<keyword evidence="3" id="KW-1185">Reference proteome</keyword>
<evidence type="ECO:0000313" key="3">
    <source>
        <dbReference type="Proteomes" id="UP001151760"/>
    </source>
</evidence>
<proteinExistence type="predicted"/>
<evidence type="ECO:0000313" key="2">
    <source>
        <dbReference type="EMBL" id="GJS75271.1"/>
    </source>
</evidence>
<protein>
    <submittedName>
        <fullName evidence="2">Uncharacterized protein</fullName>
    </submittedName>
</protein>
<comment type="caution">
    <text evidence="2">The sequence shown here is derived from an EMBL/GenBank/DDBJ whole genome shotgun (WGS) entry which is preliminary data.</text>
</comment>
<dbReference type="Proteomes" id="UP001151760">
    <property type="component" value="Unassembled WGS sequence"/>
</dbReference>
<name>A0ABQ4YE85_9ASTR</name>
<reference evidence="2" key="1">
    <citation type="journal article" date="2022" name="Int. J. Mol. Sci.">
        <title>Draft Genome of Tanacetum Coccineum: Genomic Comparison of Closely Related Tanacetum-Family Plants.</title>
        <authorList>
            <person name="Yamashiro T."/>
            <person name="Shiraishi A."/>
            <person name="Nakayama K."/>
            <person name="Satake H."/>
        </authorList>
    </citation>
    <scope>NUCLEOTIDE SEQUENCE</scope>
</reference>
<gene>
    <name evidence="2" type="ORF">Tco_0725152</name>
</gene>
<feature type="chain" id="PRO_5045123809" evidence="1">
    <location>
        <begin position="23"/>
        <end position="127"/>
    </location>
</feature>
<dbReference type="EMBL" id="BQNB010010292">
    <property type="protein sequence ID" value="GJS75271.1"/>
    <property type="molecule type" value="Genomic_DNA"/>
</dbReference>
<keyword evidence="1" id="KW-0732">Signal</keyword>
<accession>A0ABQ4YE85</accession>